<sequence>GRIHHRCDRRQLPGRGSRVRDTDPRRLLGAVVRSLPRDRPAARGDRRGARRRPDRQGQRRREPAHRRPIPDPLDPVADPVPERRGDQAPAPDALQEPARGAARARARRV</sequence>
<feature type="non-terminal residue" evidence="2">
    <location>
        <position position="109"/>
    </location>
</feature>
<evidence type="ECO:0000313" key="2">
    <source>
        <dbReference type="EMBL" id="CAA9486102.1"/>
    </source>
</evidence>
<feature type="non-terminal residue" evidence="2">
    <location>
        <position position="1"/>
    </location>
</feature>
<feature type="region of interest" description="Disordered" evidence="1">
    <location>
        <begin position="1"/>
        <end position="109"/>
    </location>
</feature>
<dbReference type="AlphaFoldDB" id="A0A6J4S4H2"/>
<organism evidence="2">
    <name type="scientific">uncultured Solirubrobacteraceae bacterium</name>
    <dbReference type="NCBI Taxonomy" id="1162706"/>
    <lineage>
        <taxon>Bacteria</taxon>
        <taxon>Bacillati</taxon>
        <taxon>Actinomycetota</taxon>
        <taxon>Thermoleophilia</taxon>
        <taxon>Solirubrobacterales</taxon>
        <taxon>Solirubrobacteraceae</taxon>
        <taxon>environmental samples</taxon>
    </lineage>
</organism>
<protein>
    <submittedName>
        <fullName evidence="2">Thioredoxin</fullName>
    </submittedName>
</protein>
<accession>A0A6J4S4H2</accession>
<proteinExistence type="predicted"/>
<gene>
    <name evidence="2" type="ORF">AVDCRST_MAG67-2134</name>
</gene>
<name>A0A6J4S4H2_9ACTN</name>
<evidence type="ECO:0000256" key="1">
    <source>
        <dbReference type="SAM" id="MobiDB-lite"/>
    </source>
</evidence>
<reference evidence="2" key="1">
    <citation type="submission" date="2020-02" db="EMBL/GenBank/DDBJ databases">
        <authorList>
            <person name="Meier V. D."/>
        </authorList>
    </citation>
    <scope>NUCLEOTIDE SEQUENCE</scope>
    <source>
        <strain evidence="2">AVDCRST_MAG67</strain>
    </source>
</reference>
<dbReference type="EMBL" id="CADCVQ010000054">
    <property type="protein sequence ID" value="CAA9486102.1"/>
    <property type="molecule type" value="Genomic_DNA"/>
</dbReference>
<feature type="compositionally biased region" description="Basic and acidic residues" evidence="1">
    <location>
        <begin position="35"/>
        <end position="47"/>
    </location>
</feature>